<keyword evidence="4 7" id="KW-0067">ATP-binding</keyword>
<dbReference type="PROSITE" id="PS00211">
    <property type="entry name" value="ABC_TRANSPORTER_1"/>
    <property type="match status" value="1"/>
</dbReference>
<dbReference type="InterPro" id="IPR003439">
    <property type="entry name" value="ABC_transporter-like_ATP-bd"/>
</dbReference>
<keyword evidence="5" id="KW-0046">Antibiotic resistance</keyword>
<reference evidence="8" key="1">
    <citation type="submission" date="2018-05" db="EMBL/GenBank/DDBJ databases">
        <authorList>
            <person name="Deangelis K."/>
            <person name="Huntemann M."/>
            <person name="Clum A."/>
            <person name="Pillay M."/>
            <person name="Palaniappan K."/>
            <person name="Varghese N."/>
            <person name="Mikhailova N."/>
            <person name="Stamatis D."/>
            <person name="Reddy T."/>
            <person name="Daum C."/>
            <person name="Shapiro N."/>
            <person name="Ivanova N."/>
            <person name="Kyrpides N."/>
            <person name="Woyke T."/>
        </authorList>
    </citation>
    <scope>NUCLEOTIDE SEQUENCE [LARGE SCALE GENOMIC DNA]</scope>
    <source>
        <strain evidence="8">GAS496</strain>
    </source>
</reference>
<dbReference type="InterPro" id="IPR003593">
    <property type="entry name" value="AAA+_ATPase"/>
</dbReference>
<comment type="subcellular location">
    <subcellularLocation>
        <location evidence="1">Cell membrane</location>
        <topology evidence="1">Peripheral membrane protein</topology>
    </subcellularLocation>
</comment>
<reference evidence="7 8" key="2">
    <citation type="submission" date="2018-06" db="EMBL/GenBank/DDBJ databases">
        <title>Sequencing of bacterial isolates from soil warming experiment in Harvard Forest, Massachusetts, USA.</title>
        <authorList>
            <person name="Deangelis K.PhD."/>
        </authorList>
    </citation>
    <scope>NUCLEOTIDE SEQUENCE [LARGE SCALE GENOMIC DNA]</scope>
    <source>
        <strain evidence="7 8">GAS496</strain>
    </source>
</reference>
<dbReference type="PANTHER" id="PTHR42711:SF15">
    <property type="entry name" value="ABC-TYPE MULTIDRUG TRANSPORT SYSTEM, ATPASE COMPONENT"/>
    <property type="match status" value="1"/>
</dbReference>
<evidence type="ECO:0000313" key="7">
    <source>
        <dbReference type="EMBL" id="PXX11305.1"/>
    </source>
</evidence>
<name>A0A318HPA8_9MYCO</name>
<keyword evidence="3" id="KW-0547">Nucleotide-binding</keyword>
<protein>
    <submittedName>
        <fullName evidence="7">ABC-2 type transport system ATP-binding protein</fullName>
    </submittedName>
</protein>
<evidence type="ECO:0000256" key="1">
    <source>
        <dbReference type="ARBA" id="ARBA00004202"/>
    </source>
</evidence>
<evidence type="ECO:0000256" key="5">
    <source>
        <dbReference type="ARBA" id="ARBA00023251"/>
    </source>
</evidence>
<dbReference type="GO" id="GO:0005524">
    <property type="term" value="F:ATP binding"/>
    <property type="evidence" value="ECO:0007669"/>
    <property type="project" value="UniProtKB-KW"/>
</dbReference>
<dbReference type="SUPFAM" id="SSF52540">
    <property type="entry name" value="P-loop containing nucleoside triphosphate hydrolases"/>
    <property type="match status" value="1"/>
</dbReference>
<dbReference type="Pfam" id="PF00005">
    <property type="entry name" value="ABC_tran"/>
    <property type="match status" value="1"/>
</dbReference>
<evidence type="ECO:0000256" key="4">
    <source>
        <dbReference type="ARBA" id="ARBA00022840"/>
    </source>
</evidence>
<feature type="domain" description="ABC transporter" evidence="6">
    <location>
        <begin position="16"/>
        <end position="245"/>
    </location>
</feature>
<comment type="caution">
    <text evidence="7">The sequence shown here is derived from an EMBL/GenBank/DDBJ whole genome shotgun (WGS) entry which is preliminary data.</text>
</comment>
<dbReference type="InterPro" id="IPR027417">
    <property type="entry name" value="P-loop_NTPase"/>
</dbReference>
<evidence type="ECO:0000256" key="2">
    <source>
        <dbReference type="ARBA" id="ARBA00022448"/>
    </source>
</evidence>
<organism evidence="7 8">
    <name type="scientific">Mycolicibacterium moriokaense</name>
    <dbReference type="NCBI Taxonomy" id="39691"/>
    <lineage>
        <taxon>Bacteria</taxon>
        <taxon>Bacillati</taxon>
        <taxon>Actinomycetota</taxon>
        <taxon>Actinomycetes</taxon>
        <taxon>Mycobacteriales</taxon>
        <taxon>Mycobacteriaceae</taxon>
        <taxon>Mycolicibacterium</taxon>
    </lineage>
</organism>
<dbReference type="Gene3D" id="3.40.50.300">
    <property type="entry name" value="P-loop containing nucleotide triphosphate hydrolases"/>
    <property type="match status" value="1"/>
</dbReference>
<dbReference type="OrthoDB" id="9804819at2"/>
<dbReference type="AlphaFoldDB" id="A0A318HPA8"/>
<evidence type="ECO:0000259" key="6">
    <source>
        <dbReference type="PROSITE" id="PS50893"/>
    </source>
</evidence>
<dbReference type="GO" id="GO:0016887">
    <property type="term" value="F:ATP hydrolysis activity"/>
    <property type="evidence" value="ECO:0007669"/>
    <property type="project" value="InterPro"/>
</dbReference>
<dbReference type="EMBL" id="QJJU01000003">
    <property type="protein sequence ID" value="PXX11305.1"/>
    <property type="molecule type" value="Genomic_DNA"/>
</dbReference>
<dbReference type="Proteomes" id="UP000247781">
    <property type="component" value="Unassembled WGS sequence"/>
</dbReference>
<accession>A0A318HPA8</accession>
<dbReference type="InterPro" id="IPR050763">
    <property type="entry name" value="ABC_transporter_ATP-binding"/>
</dbReference>
<dbReference type="PROSITE" id="PS50893">
    <property type="entry name" value="ABC_TRANSPORTER_2"/>
    <property type="match status" value="1"/>
</dbReference>
<keyword evidence="8" id="KW-1185">Reference proteome</keyword>
<proteinExistence type="predicted"/>
<dbReference type="GO" id="GO:0005886">
    <property type="term" value="C:plasma membrane"/>
    <property type="evidence" value="ECO:0007669"/>
    <property type="project" value="UniProtKB-SubCell"/>
</dbReference>
<dbReference type="InterPro" id="IPR017871">
    <property type="entry name" value="ABC_transporter-like_CS"/>
</dbReference>
<gene>
    <name evidence="7" type="ORF">C8E89_103394</name>
</gene>
<dbReference type="GO" id="GO:0046677">
    <property type="term" value="P:response to antibiotic"/>
    <property type="evidence" value="ECO:0007669"/>
    <property type="project" value="UniProtKB-KW"/>
</dbReference>
<dbReference type="PANTHER" id="PTHR42711">
    <property type="entry name" value="ABC TRANSPORTER ATP-BINDING PROTEIN"/>
    <property type="match status" value="1"/>
</dbReference>
<dbReference type="SMART" id="SM00382">
    <property type="entry name" value="AAA"/>
    <property type="match status" value="1"/>
</dbReference>
<sequence>MQTSSVRFPDKAAPALSINGLRKVYRGGFTAVSDLDLELDDGAFFGLLGPNGAGKTTLIGSVCNIVKPTAGELTVFGHDYRTREARRLIGLAEQEINVDRFLSVRQLLIYHAGYHGIGRREAVRRADELLELFGLGAKAHGRAYELSGGMQRRLVIARALTHRPRLLILDEPTAGVDVELRSEIWRLLKGLNAAGTTILLTTHYLQEAETLCDEIALIAAGRIVDRGSAVSLRDRYEARDISEVYARVIAAKATP</sequence>
<keyword evidence="2" id="KW-0813">Transport</keyword>
<evidence type="ECO:0000256" key="3">
    <source>
        <dbReference type="ARBA" id="ARBA00022741"/>
    </source>
</evidence>
<evidence type="ECO:0000313" key="8">
    <source>
        <dbReference type="Proteomes" id="UP000247781"/>
    </source>
</evidence>